<dbReference type="Pfam" id="PF19189">
    <property type="entry name" value="Mtf2"/>
    <property type="match status" value="1"/>
</dbReference>
<organism evidence="4 5">
    <name type="scientific">Pseudozyma flocculosa PF-1</name>
    <dbReference type="NCBI Taxonomy" id="1277687"/>
    <lineage>
        <taxon>Eukaryota</taxon>
        <taxon>Fungi</taxon>
        <taxon>Dikarya</taxon>
        <taxon>Basidiomycota</taxon>
        <taxon>Ustilaginomycotina</taxon>
        <taxon>Ustilaginomycetes</taxon>
        <taxon>Ustilaginales</taxon>
        <taxon>Ustilaginaceae</taxon>
        <taxon>Pseudozyma</taxon>
    </lineage>
</organism>
<dbReference type="GeneID" id="19320561"/>
<dbReference type="OrthoDB" id="2444174at2759"/>
<feature type="region of interest" description="Disordered" evidence="1">
    <location>
        <begin position="29"/>
        <end position="181"/>
    </location>
</feature>
<feature type="signal peptide" evidence="2">
    <location>
        <begin position="1"/>
        <end position="20"/>
    </location>
</feature>
<dbReference type="InterPro" id="IPR043837">
    <property type="entry name" value="Mtf2-like_C"/>
</dbReference>
<evidence type="ECO:0000313" key="4">
    <source>
        <dbReference type="EMBL" id="EPQ26032.1"/>
    </source>
</evidence>
<keyword evidence="2" id="KW-0732">Signal</keyword>
<evidence type="ECO:0000313" key="5">
    <source>
        <dbReference type="Proteomes" id="UP000053664"/>
    </source>
</evidence>
<name>A0A061H0W2_9BASI</name>
<evidence type="ECO:0000259" key="3">
    <source>
        <dbReference type="Pfam" id="PF19189"/>
    </source>
</evidence>
<dbReference type="GO" id="GO:0005739">
    <property type="term" value="C:mitochondrion"/>
    <property type="evidence" value="ECO:0007669"/>
    <property type="project" value="InterPro"/>
</dbReference>
<feature type="region of interest" description="Disordered" evidence="1">
    <location>
        <begin position="202"/>
        <end position="222"/>
    </location>
</feature>
<feature type="compositionally biased region" description="Low complexity" evidence="1">
    <location>
        <begin position="67"/>
        <end position="99"/>
    </location>
</feature>
<evidence type="ECO:0000256" key="2">
    <source>
        <dbReference type="SAM" id="SignalP"/>
    </source>
</evidence>
<dbReference type="HOGENOM" id="CLU_457174_0_0_1"/>
<feature type="compositionally biased region" description="Polar residues" evidence="1">
    <location>
        <begin position="331"/>
        <end position="347"/>
    </location>
</feature>
<dbReference type="InterPro" id="IPR040009">
    <property type="entry name" value="Mtf2/C5D6.12-like"/>
</dbReference>
<feature type="compositionally biased region" description="Basic residues" evidence="1">
    <location>
        <begin position="164"/>
        <end position="173"/>
    </location>
</feature>
<sequence length="597" mass="65375">MRPIFSALFAHSALLQALHAAARRPVARSSLAPPHLRTARSAPKDAAGVSTTSLAAEEDQGSRTVDPSSSSSSPSSEPSSSNQTASGSAGQASQTSATSEGGSIVNKKNPFDDIFSGDDPFPRAATEPRWLTDSMDRGRDRRGRGKETVPRSVLFTPENDSRGHRQPPPRRGRGTYDRTPLSRSEADAFASLLHSALDVNISSNSSTTTGDNLFGPRNEGKPQPFGAYTDLISHESPREKTRYQLEAYLSRNRLRPRFEESRMARARKSAREGLAAQVSQAQLDAGIDEAREELSMCENEFEVWEWAKKEVWGLGSSFDALLPLSMQTQQGVGRSAKAQPTSEVSDSTPEGAATDATTTEDSPSNIEDAEDASLVSSEPSGQDLAATESSTGTADSKPPPPPRFGKETPYFAPVLHLVFLTLRDRYRSPHSALAVYDLTRSLGIESYVLGCTAALFADLLRTRWDHLVDLESCRTLLRQARETGVLSDPASRRRELLRIKRQRKRGPHDPIMTPEDEKIREVVDRIRAEARKEVLQQVQSQKVDEVIDVFAHLDLGREEAADQTTLQESNWAQKHTLDLADELGKLAGPPSRVILGM</sequence>
<dbReference type="EMBL" id="KE361648">
    <property type="protein sequence ID" value="EPQ26032.1"/>
    <property type="molecule type" value="Genomic_DNA"/>
</dbReference>
<protein>
    <recommendedName>
        <fullName evidence="3">Mtf2-like C-terminal domain-containing protein</fullName>
    </recommendedName>
</protein>
<evidence type="ECO:0000256" key="1">
    <source>
        <dbReference type="SAM" id="MobiDB-lite"/>
    </source>
</evidence>
<dbReference type="AlphaFoldDB" id="A0A061H0W2"/>
<feature type="region of interest" description="Disordered" evidence="1">
    <location>
        <begin position="331"/>
        <end position="407"/>
    </location>
</feature>
<feature type="chain" id="PRO_5001603863" description="Mtf2-like C-terminal domain-containing protein" evidence="2">
    <location>
        <begin position="21"/>
        <end position="597"/>
    </location>
</feature>
<dbReference type="KEGG" id="pfp:PFL1_06485"/>
<feature type="compositionally biased region" description="Polar residues" evidence="1">
    <location>
        <begin position="202"/>
        <end position="211"/>
    </location>
</feature>
<feature type="domain" description="Mtf2-like C-terminal" evidence="3">
    <location>
        <begin position="287"/>
        <end position="505"/>
    </location>
</feature>
<dbReference type="PANTHER" id="PTHR39468:SF1">
    <property type="entry name" value="MTF2-LIKE C-TERMINAL DOMAIN-CONTAINING PROTEIN"/>
    <property type="match status" value="1"/>
</dbReference>
<proteinExistence type="predicted"/>
<dbReference type="Proteomes" id="UP000053664">
    <property type="component" value="Unassembled WGS sequence"/>
</dbReference>
<feature type="compositionally biased region" description="Basic and acidic residues" evidence="1">
    <location>
        <begin position="134"/>
        <end position="149"/>
    </location>
</feature>
<dbReference type="PANTHER" id="PTHR39468">
    <property type="entry name" value="CHROMOSOME 7, WHOLE GENOME SHOTGUN SEQUENCE"/>
    <property type="match status" value="1"/>
</dbReference>
<reference evidence="4 5" key="1">
    <citation type="journal article" date="2013" name="Plant Cell">
        <title>The transition from a phytopathogenic smut ancestor to an anamorphic biocontrol agent deciphered by comparative whole-genome analysis.</title>
        <authorList>
            <person name="Lefebvre F."/>
            <person name="Joly D.L."/>
            <person name="Labbe C."/>
            <person name="Teichmann B."/>
            <person name="Linning R."/>
            <person name="Belzile F."/>
            <person name="Bakkeren G."/>
            <person name="Belanger R.R."/>
        </authorList>
    </citation>
    <scope>NUCLEOTIDE SEQUENCE [LARGE SCALE GENOMIC DNA]</scope>
    <source>
        <strain evidence="4 5">PF-1</strain>
    </source>
</reference>
<dbReference type="eggNOG" id="ENOG502S7AT">
    <property type="taxonomic scope" value="Eukaryota"/>
</dbReference>
<accession>A0A061H0W2</accession>
<feature type="compositionally biased region" description="Low complexity" evidence="1">
    <location>
        <begin position="348"/>
        <end position="364"/>
    </location>
</feature>
<dbReference type="RefSeq" id="XP_007882217.1">
    <property type="nucleotide sequence ID" value="XM_007884026.1"/>
</dbReference>
<gene>
    <name evidence="4" type="ORF">PFL1_06485</name>
</gene>